<name>A0A2P8I0W2_SACCR</name>
<dbReference type="InterPro" id="IPR023286">
    <property type="entry name" value="ABATE_dom_sf"/>
</dbReference>
<sequence>MDTDAPLLGEPLPVELMNTVWADRDGVHDALRDRDGVRAWLRALCPRTDLLTPNDLDELTASDLDRLIGVRDALRRLAAEVTEDPRPTAASDPSALEAAVTVLNEAAGDTPRWSALSWTPGRQPARHTRTSGRAIAATVSAIAEDAIALFSQDTRHQLRACLGPGCVLYFVKHHPRREWCSAGCGNRARSARHYQRHRGTTS</sequence>
<dbReference type="Pfam" id="PF11706">
    <property type="entry name" value="zf-CGNR"/>
    <property type="match status" value="1"/>
</dbReference>
<dbReference type="RefSeq" id="WP_219910905.1">
    <property type="nucleotide sequence ID" value="NZ_PYAX01000015.1"/>
</dbReference>
<reference evidence="2 3" key="1">
    <citation type="submission" date="2018-03" db="EMBL/GenBank/DDBJ databases">
        <title>Genomic Encyclopedia of Type Strains, Phase III (KMG-III): the genomes of soil and plant-associated and newly described type strains.</title>
        <authorList>
            <person name="Whitman W."/>
        </authorList>
    </citation>
    <scope>NUCLEOTIDE SEQUENCE [LARGE SCALE GENOMIC DNA]</scope>
    <source>
        <strain evidence="2 3">CGMCC 4.7097</strain>
    </source>
</reference>
<dbReference type="AlphaFoldDB" id="A0A2P8I0W2"/>
<gene>
    <name evidence="2" type="ORF">B0I31_11559</name>
</gene>
<dbReference type="SUPFAM" id="SSF160904">
    <property type="entry name" value="Jann2411-like"/>
    <property type="match status" value="1"/>
</dbReference>
<dbReference type="Gene3D" id="1.10.3300.10">
    <property type="entry name" value="Jann2411-like domain"/>
    <property type="match status" value="1"/>
</dbReference>
<dbReference type="PANTHER" id="PTHR35525">
    <property type="entry name" value="BLL6575 PROTEIN"/>
    <property type="match status" value="1"/>
</dbReference>
<evidence type="ECO:0000313" key="3">
    <source>
        <dbReference type="Proteomes" id="UP000241118"/>
    </source>
</evidence>
<keyword evidence="3" id="KW-1185">Reference proteome</keyword>
<dbReference type="InterPro" id="IPR021005">
    <property type="entry name" value="Znf_CGNR"/>
</dbReference>
<accession>A0A2P8I0W2</accession>
<dbReference type="PANTHER" id="PTHR35525:SF3">
    <property type="entry name" value="BLL6575 PROTEIN"/>
    <property type="match status" value="1"/>
</dbReference>
<protein>
    <submittedName>
        <fullName evidence="2">Putative RNA-binding Zn ribbon-like protein</fullName>
    </submittedName>
</protein>
<evidence type="ECO:0000313" key="2">
    <source>
        <dbReference type="EMBL" id="PSL52107.1"/>
    </source>
</evidence>
<dbReference type="EMBL" id="PYAX01000015">
    <property type="protein sequence ID" value="PSL52107.1"/>
    <property type="molecule type" value="Genomic_DNA"/>
</dbReference>
<dbReference type="InterPro" id="IPR010852">
    <property type="entry name" value="ABATE"/>
</dbReference>
<dbReference type="Proteomes" id="UP000241118">
    <property type="component" value="Unassembled WGS sequence"/>
</dbReference>
<organism evidence="2 3">
    <name type="scientific">Saccharothrix carnea</name>
    <dbReference type="NCBI Taxonomy" id="1280637"/>
    <lineage>
        <taxon>Bacteria</taxon>
        <taxon>Bacillati</taxon>
        <taxon>Actinomycetota</taxon>
        <taxon>Actinomycetes</taxon>
        <taxon>Pseudonocardiales</taxon>
        <taxon>Pseudonocardiaceae</taxon>
        <taxon>Saccharothrix</taxon>
    </lineage>
</organism>
<comment type="caution">
    <text evidence="2">The sequence shown here is derived from an EMBL/GenBank/DDBJ whole genome shotgun (WGS) entry which is preliminary data.</text>
</comment>
<proteinExistence type="predicted"/>
<feature type="domain" description="Zinc finger CGNR" evidence="1">
    <location>
        <begin position="158"/>
        <end position="197"/>
    </location>
</feature>
<dbReference type="Pfam" id="PF07336">
    <property type="entry name" value="ABATE"/>
    <property type="match status" value="1"/>
</dbReference>
<evidence type="ECO:0000259" key="1">
    <source>
        <dbReference type="Pfam" id="PF11706"/>
    </source>
</evidence>